<dbReference type="SFLD" id="SFLDG00358">
    <property type="entry name" value="Main_(cytGST)"/>
    <property type="match status" value="1"/>
</dbReference>
<dbReference type="GO" id="GO:0005737">
    <property type="term" value="C:cytoplasm"/>
    <property type="evidence" value="ECO:0007669"/>
    <property type="project" value="TreeGrafter"/>
</dbReference>
<dbReference type="PANTHER" id="PTHR43900">
    <property type="entry name" value="GLUTATHIONE S-TRANSFERASE RHO"/>
    <property type="match status" value="1"/>
</dbReference>
<keyword evidence="6" id="KW-1185">Reference proteome</keyword>
<dbReference type="SUPFAM" id="SSF52833">
    <property type="entry name" value="Thioredoxin-like"/>
    <property type="match status" value="1"/>
</dbReference>
<dbReference type="PANTHER" id="PTHR43900:SF3">
    <property type="entry name" value="GLUTATHIONE S-TRANSFERASE RHO"/>
    <property type="match status" value="1"/>
</dbReference>
<evidence type="ECO:0000259" key="4">
    <source>
        <dbReference type="PROSITE" id="PS50405"/>
    </source>
</evidence>
<dbReference type="EC" id="2.5.1.18" evidence="1"/>
<evidence type="ECO:0000259" key="3">
    <source>
        <dbReference type="PROSITE" id="PS50404"/>
    </source>
</evidence>
<dbReference type="Pfam" id="PF13417">
    <property type="entry name" value="GST_N_3"/>
    <property type="match status" value="1"/>
</dbReference>
<sequence length="213" mass="23135">MTATAPILYGARYSVYVRAALMALQEKGVGFDLVEVDIFAAEGPPPGYLGRHPFGRIPAFEHDGFALYETAAITRYVDEAFPGPALQPADARGRARMTQVIGVLDSYAYRPLVWDIYVERVSKPKAGRPSDEALIAAALPRAGLCLDVLEGFLGDGPWLVGDALSLADLHAAPVIDYFRMAPEGRDLLARHERLAAWWDRIAARPSAGVLGRS</sequence>
<accession>A0A211ZJF3</accession>
<dbReference type="InterPro" id="IPR004046">
    <property type="entry name" value="GST_C"/>
</dbReference>
<dbReference type="Gene3D" id="1.20.1050.10">
    <property type="match status" value="1"/>
</dbReference>
<organism evidence="5 6">
    <name type="scientific">Inquilinus limosus</name>
    <dbReference type="NCBI Taxonomy" id="171674"/>
    <lineage>
        <taxon>Bacteria</taxon>
        <taxon>Pseudomonadati</taxon>
        <taxon>Pseudomonadota</taxon>
        <taxon>Alphaproteobacteria</taxon>
        <taxon>Rhodospirillales</taxon>
        <taxon>Rhodospirillaceae</taxon>
        <taxon>Inquilinus</taxon>
    </lineage>
</organism>
<evidence type="ECO:0000313" key="6">
    <source>
        <dbReference type="Proteomes" id="UP000196655"/>
    </source>
</evidence>
<evidence type="ECO:0000256" key="2">
    <source>
        <dbReference type="ARBA" id="ARBA00022679"/>
    </source>
</evidence>
<dbReference type="SUPFAM" id="SSF47616">
    <property type="entry name" value="GST C-terminal domain-like"/>
    <property type="match status" value="1"/>
</dbReference>
<dbReference type="GO" id="GO:0043295">
    <property type="term" value="F:glutathione binding"/>
    <property type="evidence" value="ECO:0007669"/>
    <property type="project" value="TreeGrafter"/>
</dbReference>
<gene>
    <name evidence="5" type="ORF">BWR60_19875</name>
</gene>
<dbReference type="STRING" id="1122125.GCA_000423185_06177"/>
<dbReference type="PROSITE" id="PS50405">
    <property type="entry name" value="GST_CTER"/>
    <property type="match status" value="1"/>
</dbReference>
<dbReference type="Proteomes" id="UP000196655">
    <property type="component" value="Unassembled WGS sequence"/>
</dbReference>
<dbReference type="InterPro" id="IPR004045">
    <property type="entry name" value="Glutathione_S-Trfase_N"/>
</dbReference>
<dbReference type="RefSeq" id="WP_088152748.1">
    <property type="nucleotide sequence ID" value="NZ_NHON01000038.1"/>
</dbReference>
<protein>
    <recommendedName>
        <fullName evidence="1">glutathione transferase</fullName>
        <ecNumber evidence="1">2.5.1.18</ecNumber>
    </recommendedName>
</protein>
<evidence type="ECO:0000256" key="1">
    <source>
        <dbReference type="ARBA" id="ARBA00012452"/>
    </source>
</evidence>
<dbReference type="InterPro" id="IPR040079">
    <property type="entry name" value="Glutathione_S-Trfase"/>
</dbReference>
<dbReference type="InterPro" id="IPR036249">
    <property type="entry name" value="Thioredoxin-like_sf"/>
</dbReference>
<dbReference type="InterPro" id="IPR010987">
    <property type="entry name" value="Glutathione-S-Trfase_C-like"/>
</dbReference>
<feature type="domain" description="GST N-terminal" evidence="3">
    <location>
        <begin position="4"/>
        <end position="85"/>
    </location>
</feature>
<dbReference type="SFLD" id="SFLDS00019">
    <property type="entry name" value="Glutathione_Transferase_(cytos"/>
    <property type="match status" value="1"/>
</dbReference>
<keyword evidence="2 5" id="KW-0808">Transferase</keyword>
<dbReference type="AlphaFoldDB" id="A0A211ZJF3"/>
<dbReference type="GO" id="GO:0004364">
    <property type="term" value="F:glutathione transferase activity"/>
    <property type="evidence" value="ECO:0007669"/>
    <property type="project" value="UniProtKB-EC"/>
</dbReference>
<dbReference type="PROSITE" id="PS50404">
    <property type="entry name" value="GST_NTER"/>
    <property type="match status" value="1"/>
</dbReference>
<feature type="domain" description="GST C-terminal" evidence="4">
    <location>
        <begin position="90"/>
        <end position="213"/>
    </location>
</feature>
<comment type="caution">
    <text evidence="5">The sequence shown here is derived from an EMBL/GenBank/DDBJ whole genome shotgun (WGS) entry which is preliminary data.</text>
</comment>
<dbReference type="OrthoDB" id="9797500at2"/>
<dbReference type="Gene3D" id="3.40.30.10">
    <property type="entry name" value="Glutaredoxin"/>
    <property type="match status" value="1"/>
</dbReference>
<dbReference type="Pfam" id="PF00043">
    <property type="entry name" value="GST_C"/>
    <property type="match status" value="1"/>
</dbReference>
<evidence type="ECO:0000313" key="5">
    <source>
        <dbReference type="EMBL" id="OWJ65390.1"/>
    </source>
</evidence>
<proteinExistence type="predicted"/>
<dbReference type="EMBL" id="NHON01000038">
    <property type="protein sequence ID" value="OWJ65390.1"/>
    <property type="molecule type" value="Genomic_DNA"/>
</dbReference>
<dbReference type="InterPro" id="IPR036282">
    <property type="entry name" value="Glutathione-S-Trfase_C_sf"/>
</dbReference>
<name>A0A211ZJF3_9PROT</name>
<reference evidence="6" key="1">
    <citation type="submission" date="2017-05" db="EMBL/GenBank/DDBJ databases">
        <authorList>
            <person name="Macchi M."/>
            <person name="Festa S."/>
            <person name="Coppotelli B.M."/>
            <person name="Morelli I.S."/>
        </authorList>
    </citation>
    <scope>NUCLEOTIDE SEQUENCE [LARGE SCALE GENOMIC DNA]</scope>
    <source>
        <strain evidence="6">I</strain>
    </source>
</reference>